<reference evidence="3" key="2">
    <citation type="submission" date="2015-01" db="EMBL/GenBank/DDBJ databases">
        <title>Evolutionary Origins and Diversification of the Mycorrhizal Mutualists.</title>
        <authorList>
            <consortium name="DOE Joint Genome Institute"/>
            <consortium name="Mycorrhizal Genomics Consortium"/>
            <person name="Kohler A."/>
            <person name="Kuo A."/>
            <person name="Nagy L.G."/>
            <person name="Floudas D."/>
            <person name="Copeland A."/>
            <person name="Barry K.W."/>
            <person name="Cichocki N."/>
            <person name="Veneault-Fourrey C."/>
            <person name="LaButti K."/>
            <person name="Lindquist E.A."/>
            <person name="Lipzen A."/>
            <person name="Lundell T."/>
            <person name="Morin E."/>
            <person name="Murat C."/>
            <person name="Riley R."/>
            <person name="Ohm R."/>
            <person name="Sun H."/>
            <person name="Tunlid A."/>
            <person name="Henrissat B."/>
            <person name="Grigoriev I.V."/>
            <person name="Hibbett D.S."/>
            <person name="Martin F."/>
        </authorList>
    </citation>
    <scope>NUCLEOTIDE SEQUENCE [LARGE SCALE GENOMIC DNA]</scope>
    <source>
        <strain evidence="3">Foug A</strain>
    </source>
</reference>
<feature type="region of interest" description="Disordered" evidence="1">
    <location>
        <begin position="1"/>
        <end position="46"/>
    </location>
</feature>
<dbReference type="EMBL" id="KN822352">
    <property type="protein sequence ID" value="KIM50680.1"/>
    <property type="molecule type" value="Genomic_DNA"/>
</dbReference>
<evidence type="ECO:0000256" key="1">
    <source>
        <dbReference type="SAM" id="MobiDB-lite"/>
    </source>
</evidence>
<gene>
    <name evidence="2" type="ORF">SCLCIDRAFT_34082</name>
</gene>
<sequence length="127" mass="13836">MSGHSGVSDEEHELQGFVANAQSTQAIRHVSPPPEDDFEFSRDKAEETAHASLRNFDCKSTQTVNVSGHQSQSPETVDVLERHQQKNGCPHAPNPAMLTALHDQSMAMAEKDDNSDEGPPCKCCTCC</sequence>
<accession>A0A0C3CQ44</accession>
<name>A0A0C3CQ44_9AGAM</name>
<protein>
    <submittedName>
        <fullName evidence="2">Uncharacterized protein</fullName>
    </submittedName>
</protein>
<proteinExistence type="predicted"/>
<reference evidence="2 3" key="1">
    <citation type="submission" date="2014-04" db="EMBL/GenBank/DDBJ databases">
        <authorList>
            <consortium name="DOE Joint Genome Institute"/>
            <person name="Kuo A."/>
            <person name="Kohler A."/>
            <person name="Nagy L.G."/>
            <person name="Floudas D."/>
            <person name="Copeland A."/>
            <person name="Barry K.W."/>
            <person name="Cichocki N."/>
            <person name="Veneault-Fourrey C."/>
            <person name="LaButti K."/>
            <person name="Lindquist E.A."/>
            <person name="Lipzen A."/>
            <person name="Lundell T."/>
            <person name="Morin E."/>
            <person name="Murat C."/>
            <person name="Sun H."/>
            <person name="Tunlid A."/>
            <person name="Henrissat B."/>
            <person name="Grigoriev I.V."/>
            <person name="Hibbett D.S."/>
            <person name="Martin F."/>
            <person name="Nordberg H.P."/>
            <person name="Cantor M.N."/>
            <person name="Hua S.X."/>
        </authorList>
    </citation>
    <scope>NUCLEOTIDE SEQUENCE [LARGE SCALE GENOMIC DNA]</scope>
    <source>
        <strain evidence="2 3">Foug A</strain>
    </source>
</reference>
<dbReference type="OrthoDB" id="2685862at2759"/>
<dbReference type="InParanoid" id="A0A0C3CQ44"/>
<organism evidence="2 3">
    <name type="scientific">Scleroderma citrinum Foug A</name>
    <dbReference type="NCBI Taxonomy" id="1036808"/>
    <lineage>
        <taxon>Eukaryota</taxon>
        <taxon>Fungi</taxon>
        <taxon>Dikarya</taxon>
        <taxon>Basidiomycota</taxon>
        <taxon>Agaricomycotina</taxon>
        <taxon>Agaricomycetes</taxon>
        <taxon>Agaricomycetidae</taxon>
        <taxon>Boletales</taxon>
        <taxon>Sclerodermatineae</taxon>
        <taxon>Sclerodermataceae</taxon>
        <taxon>Scleroderma</taxon>
    </lineage>
</organism>
<dbReference type="Proteomes" id="UP000053989">
    <property type="component" value="Unassembled WGS sequence"/>
</dbReference>
<keyword evidence="3" id="KW-1185">Reference proteome</keyword>
<evidence type="ECO:0000313" key="2">
    <source>
        <dbReference type="EMBL" id="KIM50680.1"/>
    </source>
</evidence>
<evidence type="ECO:0000313" key="3">
    <source>
        <dbReference type="Proteomes" id="UP000053989"/>
    </source>
</evidence>
<dbReference type="HOGENOM" id="CLU_1971814_0_0_1"/>
<dbReference type="AlphaFoldDB" id="A0A0C3CQ44"/>